<proteinExistence type="predicted"/>
<dbReference type="GeneID" id="25335737"/>
<keyword evidence="3" id="KW-1185">Reference proteome</keyword>
<dbReference type="Proteomes" id="UP000030763">
    <property type="component" value="Unassembled WGS sequence"/>
</dbReference>
<dbReference type="OrthoDB" id="10609138at2759"/>
<protein>
    <submittedName>
        <fullName evidence="2">Uncharacterized protein</fullName>
    </submittedName>
</protein>
<reference evidence="2" key="1">
    <citation type="submission" date="2013-10" db="EMBL/GenBank/DDBJ databases">
        <title>Genomic analysis of the causative agents of coccidiosis in chickens.</title>
        <authorList>
            <person name="Reid A.J."/>
            <person name="Blake D."/>
            <person name="Billington K."/>
            <person name="Browne H."/>
            <person name="Dunn M."/>
            <person name="Hung S."/>
            <person name="Kawahara F."/>
            <person name="Miranda-Saavedra D."/>
            <person name="Mourier T."/>
            <person name="Nagra H."/>
            <person name="Otto T.D."/>
            <person name="Rawlings N."/>
            <person name="Sanchez A."/>
            <person name="Sanders M."/>
            <person name="Subramaniam C."/>
            <person name="Tay Y."/>
            <person name="Dear P."/>
            <person name="Doerig C."/>
            <person name="Gruber A."/>
            <person name="Parkinson J."/>
            <person name="Shirley M."/>
            <person name="Wan K.L."/>
            <person name="Berriman M."/>
            <person name="Tomley F."/>
            <person name="Pain A."/>
        </authorList>
    </citation>
    <scope>NUCLEOTIDE SEQUENCE [LARGE SCALE GENOMIC DNA]</scope>
    <source>
        <strain evidence="2">Weybridge</strain>
    </source>
</reference>
<name>U6LWM5_EIMMA</name>
<keyword evidence="1" id="KW-0812">Transmembrane</keyword>
<evidence type="ECO:0000313" key="3">
    <source>
        <dbReference type="Proteomes" id="UP000030763"/>
    </source>
</evidence>
<dbReference type="EMBL" id="HG718909">
    <property type="protein sequence ID" value="CDJ56362.1"/>
    <property type="molecule type" value="Genomic_DNA"/>
</dbReference>
<sequence>MGGQRSEKGLGAGSGSHGASEAPRCSASLAAHCLLFRIVPKYKATWKVFVREPQTGKLQAVDAFSLLGLMGSSLSFAYILSIFGLLLSSSLDATLAASGGWGPPPPSSNVYPNLGGFYPTSTPASPSLTCTTPSIQLPYTHLDYERCRTEYSVSCLTEGEWQDLKWGSIEVMCRPSSNLLVFFLENSPRFSWNPWRIATATARRVAGSVDIRTASLPLSSFCECSTTPPRPFFVERFQKEQYIVGATVQSMPRKVFEFFGDKTNCEVPRHWSDSFAPVSAAAAAAAYHPSNAAYPTAALPAAAAGPAAAAPHVPLFEFKEVYRCTWKFYTTYQPRVFVTRGEVLIGGPSQTSASSGAALSGPAAAAAASAANTTDAAAAVESAVARLSLPPACHMYDVPAAFRVWVRPAPTPAAATASAGAPTAAAAGMGLMTEQQRDPSLYEVVMQIDTTKQKAQTHDAVYYRRLVTTSDFDLAVSRGQP</sequence>
<organism evidence="2 3">
    <name type="scientific">Eimeria maxima</name>
    <name type="common">Coccidian parasite</name>
    <dbReference type="NCBI Taxonomy" id="5804"/>
    <lineage>
        <taxon>Eukaryota</taxon>
        <taxon>Sar</taxon>
        <taxon>Alveolata</taxon>
        <taxon>Apicomplexa</taxon>
        <taxon>Conoidasida</taxon>
        <taxon>Coccidia</taxon>
        <taxon>Eucoccidiorida</taxon>
        <taxon>Eimeriorina</taxon>
        <taxon>Eimeriidae</taxon>
        <taxon>Eimeria</taxon>
    </lineage>
</organism>
<evidence type="ECO:0000313" key="2">
    <source>
        <dbReference type="EMBL" id="CDJ56362.1"/>
    </source>
</evidence>
<reference evidence="2" key="2">
    <citation type="submission" date="2013-10" db="EMBL/GenBank/DDBJ databases">
        <authorList>
            <person name="Aslett M."/>
        </authorList>
    </citation>
    <scope>NUCLEOTIDE SEQUENCE [LARGE SCALE GENOMIC DNA]</scope>
    <source>
        <strain evidence="2">Weybridge</strain>
    </source>
</reference>
<evidence type="ECO:0000256" key="1">
    <source>
        <dbReference type="SAM" id="Phobius"/>
    </source>
</evidence>
<dbReference type="RefSeq" id="XP_013333013.1">
    <property type="nucleotide sequence ID" value="XM_013477559.1"/>
</dbReference>
<feature type="transmembrane region" description="Helical" evidence="1">
    <location>
        <begin position="64"/>
        <end position="87"/>
    </location>
</feature>
<gene>
    <name evidence="2" type="ORF">EMWEY_00017510</name>
</gene>
<dbReference type="AlphaFoldDB" id="U6LWM5"/>
<keyword evidence="1" id="KW-1133">Transmembrane helix</keyword>
<accession>U6LWM5</accession>
<keyword evidence="1" id="KW-0472">Membrane</keyword>
<dbReference type="VEuPathDB" id="ToxoDB:EMWEY_00017510"/>